<reference evidence="1 2" key="1">
    <citation type="journal article" date="2023" name="Sci. Data">
        <title>Genome assembly of the Korean intertidal mud-creeper Batillaria attramentaria.</title>
        <authorList>
            <person name="Patra A.K."/>
            <person name="Ho P.T."/>
            <person name="Jun S."/>
            <person name="Lee S.J."/>
            <person name="Kim Y."/>
            <person name="Won Y.J."/>
        </authorList>
    </citation>
    <scope>NUCLEOTIDE SEQUENCE [LARGE SCALE GENOMIC DNA]</scope>
    <source>
        <strain evidence="1">Wonlab-2016</strain>
    </source>
</reference>
<sequence>MEQFRTRLHEVREERVTFLGTTNVTHLMAHCQQDKITWKRVTECGNTANSSSLRWLTSKGITVPCQRPVNGDIEVQLTVLFQCVTARTGLLEPFVLLHWVSSAICVCVVNTRVNV</sequence>
<comment type="caution">
    <text evidence="1">The sequence shown here is derived from an EMBL/GenBank/DDBJ whole genome shotgun (WGS) entry which is preliminary data.</text>
</comment>
<accession>A0ABD0L9U9</accession>
<evidence type="ECO:0000313" key="1">
    <source>
        <dbReference type="EMBL" id="KAK7496071.1"/>
    </source>
</evidence>
<name>A0ABD0L9U9_9CAEN</name>
<protein>
    <submittedName>
        <fullName evidence="1">Uncharacterized protein</fullName>
    </submittedName>
</protein>
<evidence type="ECO:0000313" key="2">
    <source>
        <dbReference type="Proteomes" id="UP001519460"/>
    </source>
</evidence>
<dbReference type="AlphaFoldDB" id="A0ABD0L9U9"/>
<gene>
    <name evidence="1" type="ORF">BaRGS_00012772</name>
</gene>
<dbReference type="Proteomes" id="UP001519460">
    <property type="component" value="Unassembled WGS sequence"/>
</dbReference>
<organism evidence="1 2">
    <name type="scientific">Batillaria attramentaria</name>
    <dbReference type="NCBI Taxonomy" id="370345"/>
    <lineage>
        <taxon>Eukaryota</taxon>
        <taxon>Metazoa</taxon>
        <taxon>Spiralia</taxon>
        <taxon>Lophotrochozoa</taxon>
        <taxon>Mollusca</taxon>
        <taxon>Gastropoda</taxon>
        <taxon>Caenogastropoda</taxon>
        <taxon>Sorbeoconcha</taxon>
        <taxon>Cerithioidea</taxon>
        <taxon>Batillariidae</taxon>
        <taxon>Batillaria</taxon>
    </lineage>
</organism>
<proteinExistence type="predicted"/>
<keyword evidence="2" id="KW-1185">Reference proteome</keyword>
<dbReference type="EMBL" id="JACVVK020000070">
    <property type="protein sequence ID" value="KAK7496071.1"/>
    <property type="molecule type" value="Genomic_DNA"/>
</dbReference>